<keyword evidence="2" id="KW-1133">Transmembrane helix</keyword>
<evidence type="ECO:0000313" key="4">
    <source>
        <dbReference type="Proteomes" id="UP000595254"/>
    </source>
</evidence>
<evidence type="ECO:0000256" key="2">
    <source>
        <dbReference type="SAM" id="Phobius"/>
    </source>
</evidence>
<dbReference type="AlphaFoldDB" id="A0A974NLY2"/>
<name>A0A974NLY2_PERPY</name>
<dbReference type="RefSeq" id="WP_201647695.1">
    <property type="nucleotide sequence ID" value="NZ_CP068053.1"/>
</dbReference>
<gene>
    <name evidence="3" type="ORF">I6J18_20820</name>
</gene>
<evidence type="ECO:0008006" key="5">
    <source>
        <dbReference type="Google" id="ProtNLM"/>
    </source>
</evidence>
<proteinExistence type="predicted"/>
<dbReference type="EMBL" id="CP068053">
    <property type="protein sequence ID" value="QQS99992.1"/>
    <property type="molecule type" value="Genomic_DNA"/>
</dbReference>
<feature type="compositionally biased region" description="Polar residues" evidence="1">
    <location>
        <begin position="80"/>
        <end position="90"/>
    </location>
</feature>
<reference evidence="3 4" key="1">
    <citation type="submission" date="2021-01" db="EMBL/GenBank/DDBJ databases">
        <title>FDA dAtabase for Regulatory Grade micrObial Sequences (FDA-ARGOS): Supporting development and validation of Infectious Disease Dx tests.</title>
        <authorList>
            <person name="Nelson B."/>
            <person name="Plummer A."/>
            <person name="Tallon L."/>
            <person name="Sadzewicz L."/>
            <person name="Zhao X."/>
            <person name="Boylan J."/>
            <person name="Ott S."/>
            <person name="Bowen H."/>
            <person name="Vavikolanu K."/>
            <person name="Mehta A."/>
            <person name="Aluvathingal J."/>
            <person name="Nadendla S."/>
            <person name="Myers T."/>
            <person name="Yan Y."/>
            <person name="Sichtig H."/>
        </authorList>
    </citation>
    <scope>NUCLEOTIDE SEQUENCE [LARGE SCALE GENOMIC DNA]</scope>
    <source>
        <strain evidence="3 4">FDAARGOS_1161</strain>
    </source>
</reference>
<feature type="compositionally biased region" description="Basic residues" evidence="1">
    <location>
        <begin position="69"/>
        <end position="79"/>
    </location>
</feature>
<protein>
    <recommendedName>
        <fullName evidence="5">YqhP</fullName>
    </recommendedName>
</protein>
<keyword evidence="2" id="KW-0472">Membrane</keyword>
<evidence type="ECO:0000256" key="1">
    <source>
        <dbReference type="SAM" id="MobiDB-lite"/>
    </source>
</evidence>
<accession>A0A974NLY2</accession>
<dbReference type="NCBIfam" id="NF041554">
    <property type="entry name" value="SA1362_fam"/>
    <property type="match status" value="1"/>
</dbReference>
<keyword evidence="4" id="KW-1185">Reference proteome</keyword>
<feature type="transmembrane region" description="Helical" evidence="2">
    <location>
        <begin position="7"/>
        <end position="26"/>
    </location>
</feature>
<feature type="region of interest" description="Disordered" evidence="1">
    <location>
        <begin position="69"/>
        <end position="90"/>
    </location>
</feature>
<evidence type="ECO:0000313" key="3">
    <source>
        <dbReference type="EMBL" id="QQS99992.1"/>
    </source>
</evidence>
<dbReference type="KEGG" id="ppsr:I6J18_20820"/>
<sequence length="127" mass="14427">MNRSISSYIVYGIVVLGLIGLVSRIIYSPGQLFKQVFIMAITAGIVYVIYKRLTKGKPEKREQRAFLKAAKRSKKRLKQRSGSNSRDNIASFSVAKSKKTIKPRKKSDIHLTVIEGKKNKKKNRALF</sequence>
<organism evidence="3 4">
    <name type="scientific">Peribacillus psychrosaccharolyticus</name>
    <name type="common">Bacillus psychrosaccharolyticus</name>
    <dbReference type="NCBI Taxonomy" id="1407"/>
    <lineage>
        <taxon>Bacteria</taxon>
        <taxon>Bacillati</taxon>
        <taxon>Bacillota</taxon>
        <taxon>Bacilli</taxon>
        <taxon>Bacillales</taxon>
        <taxon>Bacillaceae</taxon>
        <taxon>Peribacillus</taxon>
    </lineage>
</organism>
<feature type="transmembrane region" description="Helical" evidence="2">
    <location>
        <begin position="32"/>
        <end position="50"/>
    </location>
</feature>
<dbReference type="Proteomes" id="UP000595254">
    <property type="component" value="Chromosome"/>
</dbReference>
<keyword evidence="2" id="KW-0812">Transmembrane</keyword>
<dbReference type="InterPro" id="IPR048110">
    <property type="entry name" value="SA1362/YqhP-like"/>
</dbReference>